<feature type="coiled-coil region" evidence="5">
    <location>
        <begin position="379"/>
        <end position="432"/>
    </location>
</feature>
<dbReference type="Pfam" id="PF01426">
    <property type="entry name" value="BAH"/>
    <property type="match status" value="1"/>
</dbReference>
<evidence type="ECO:0000256" key="3">
    <source>
        <dbReference type="ARBA" id="ARBA00022833"/>
    </source>
</evidence>
<feature type="domain" description="PHD-type" evidence="7">
    <location>
        <begin position="590"/>
        <end position="643"/>
    </location>
</feature>
<dbReference type="InterPro" id="IPR019786">
    <property type="entry name" value="Zinc_finger_PHD-type_CS"/>
</dbReference>
<dbReference type="Proteomes" id="UP001633002">
    <property type="component" value="Unassembled WGS sequence"/>
</dbReference>
<feature type="region of interest" description="Disordered" evidence="6">
    <location>
        <begin position="67"/>
        <end position="186"/>
    </location>
</feature>
<evidence type="ECO:0008006" key="11">
    <source>
        <dbReference type="Google" id="ProtNLM"/>
    </source>
</evidence>
<feature type="compositionally biased region" description="Polar residues" evidence="6">
    <location>
        <begin position="778"/>
        <end position="789"/>
    </location>
</feature>
<dbReference type="InterPro" id="IPR001965">
    <property type="entry name" value="Znf_PHD"/>
</dbReference>
<keyword evidence="5" id="KW-0175">Coiled coil</keyword>
<dbReference type="InterPro" id="IPR001025">
    <property type="entry name" value="BAH_dom"/>
</dbReference>
<evidence type="ECO:0000256" key="5">
    <source>
        <dbReference type="SAM" id="Coils"/>
    </source>
</evidence>
<feature type="compositionally biased region" description="Polar residues" evidence="6">
    <location>
        <begin position="255"/>
        <end position="266"/>
    </location>
</feature>
<feature type="compositionally biased region" description="Low complexity" evidence="6">
    <location>
        <begin position="35"/>
        <end position="49"/>
    </location>
</feature>
<feature type="domain" description="BAH" evidence="8">
    <location>
        <begin position="864"/>
        <end position="977"/>
    </location>
</feature>
<feature type="compositionally biased region" description="Polar residues" evidence="6">
    <location>
        <begin position="737"/>
        <end position="748"/>
    </location>
</feature>
<feature type="region of interest" description="Disordered" evidence="6">
    <location>
        <begin position="736"/>
        <end position="832"/>
    </location>
</feature>
<dbReference type="Pfam" id="PF00628">
    <property type="entry name" value="PHD"/>
    <property type="match status" value="1"/>
</dbReference>
<dbReference type="PANTHER" id="PTHR47527">
    <property type="entry name" value="RING/FYVE/PHD ZINC FINGER SUPERFAMILY PROTEIN"/>
    <property type="match status" value="1"/>
</dbReference>
<dbReference type="PROSITE" id="PS50016">
    <property type="entry name" value="ZF_PHD_2"/>
    <property type="match status" value="1"/>
</dbReference>
<dbReference type="SMART" id="SM00249">
    <property type="entry name" value="PHD"/>
    <property type="match status" value="1"/>
</dbReference>
<dbReference type="PANTHER" id="PTHR47527:SF3">
    <property type="entry name" value="RING_FYVE_PHD ZINC FINGER SUPERFAMILY PROTEIN"/>
    <property type="match status" value="1"/>
</dbReference>
<keyword evidence="10" id="KW-1185">Reference proteome</keyword>
<accession>A0ABD3HRC9</accession>
<dbReference type="InterPro" id="IPR011011">
    <property type="entry name" value="Znf_FYVE_PHD"/>
</dbReference>
<proteinExistence type="predicted"/>
<dbReference type="Pfam" id="PF25073">
    <property type="entry name" value="DUF7797"/>
    <property type="match status" value="1"/>
</dbReference>
<keyword evidence="3" id="KW-0862">Zinc</keyword>
<organism evidence="9 10">
    <name type="scientific">Riccia sorocarpa</name>
    <dbReference type="NCBI Taxonomy" id="122646"/>
    <lineage>
        <taxon>Eukaryota</taxon>
        <taxon>Viridiplantae</taxon>
        <taxon>Streptophyta</taxon>
        <taxon>Embryophyta</taxon>
        <taxon>Marchantiophyta</taxon>
        <taxon>Marchantiopsida</taxon>
        <taxon>Marchantiidae</taxon>
        <taxon>Marchantiales</taxon>
        <taxon>Ricciaceae</taxon>
        <taxon>Riccia</taxon>
    </lineage>
</organism>
<keyword evidence="2 4" id="KW-0863">Zinc-finger</keyword>
<dbReference type="GO" id="GO:0008270">
    <property type="term" value="F:zinc ion binding"/>
    <property type="evidence" value="ECO:0007669"/>
    <property type="project" value="UniProtKB-KW"/>
</dbReference>
<feature type="compositionally biased region" description="Polar residues" evidence="6">
    <location>
        <begin position="504"/>
        <end position="513"/>
    </location>
</feature>
<evidence type="ECO:0000256" key="2">
    <source>
        <dbReference type="ARBA" id="ARBA00022771"/>
    </source>
</evidence>
<feature type="region of interest" description="Disordered" evidence="6">
    <location>
        <begin position="446"/>
        <end position="541"/>
    </location>
</feature>
<feature type="compositionally biased region" description="Acidic residues" evidence="6">
    <location>
        <begin position="1"/>
        <end position="12"/>
    </location>
</feature>
<feature type="region of interest" description="Disordered" evidence="6">
    <location>
        <begin position="958"/>
        <end position="977"/>
    </location>
</feature>
<gene>
    <name evidence="9" type="ORF">R1sor_006763</name>
</gene>
<evidence type="ECO:0000313" key="10">
    <source>
        <dbReference type="Proteomes" id="UP001633002"/>
    </source>
</evidence>
<sequence length="977" mass="104568">MEEPENGVEVEETLPKTSSGEPLPAKSDQEGGFAPVSEPSGSEVEVVPVGTGSAAKAEYVINRMEAEENLPKTSSGEPLPAIATQEGGFTSLSEPSDPEPEDLPVRTISAPNSEDLKVASPLSEPVQTIRVMDETDVPSLAEGDISRSSTLEQALGEPDTTAMETDSHTPVDNGSRSFPIQTSDDLRTPVHAQNVESREKMDVVDTAHVPPAKLACDRTPMDTKAEVEPNASHGPVHLEGKQPTVKLSEPAVTATLPTSPLDSSGKWNAPEKIGKRGPEVESIPERLAKRNKKSDGLFSVPDAVEAVLSSTAEIVVVLAGMAQLRAGRPFTSLEKDLAAVAYQNVVTLVSKVAPNVLVSKDALETMIHDLNMKRMAQTRKEDEARAKALAEAEAKAKAEKDEAEAKLKAEEQAKLKAKAEAEEREQAALRAAAAVALGPVKDAKPVAVLPPPSTPPGQPAQALPPPLEPKISSASPIIPPSTMSAQAEDITQLEATSERKARENSPSQQSSKNPLGRPPKVRSKPKKESSVPTLTSPDYLDSIQSSVPEAQRPQVTHKQLCIAVQQFIQEQMPHASQIPEAIPPSYINASTPCQICKLISKETTTVIVCDSCDKLFHLKCIQSNSHTKGVRKGDWHCAECLSGGRSYREKYGSYQPGSNNGVKLWAPHDTSEDNNVVISGLGAGACDGRNGSVSSLTQQGTLTVDVERGSDTIKDERITGNFGGSPHLIVHLVNEPSPRTEQPPQHSSVIHGGGHNKGGNLPSGSELKSTSRADSGDSRSMTEASGSAKRSSRDSEGASNGNARARGSEVVSSEKAAAEQLDASNDGNPPGKHVEVPLLMEWVGDSISSIEGKTYYKSCRVGGHTYHLADCALFRPETPDVPPYIARLQALWEDLSTSHKWVRVSWCYYPSDIPITMGRPGRVEPDEVYESNHCDNNLVFMKPFHLCSFRGGYTTPRKGSSNLSTSNFVSESTSQCR</sequence>
<dbReference type="InterPro" id="IPR043151">
    <property type="entry name" value="BAH_sf"/>
</dbReference>
<dbReference type="SUPFAM" id="SSF57903">
    <property type="entry name" value="FYVE/PHD zinc finger"/>
    <property type="match status" value="1"/>
</dbReference>
<evidence type="ECO:0000259" key="8">
    <source>
        <dbReference type="PROSITE" id="PS51038"/>
    </source>
</evidence>
<evidence type="ECO:0000256" key="6">
    <source>
        <dbReference type="SAM" id="MobiDB-lite"/>
    </source>
</evidence>
<dbReference type="CDD" id="cd15489">
    <property type="entry name" value="PHD_SF"/>
    <property type="match status" value="1"/>
</dbReference>
<feature type="compositionally biased region" description="Pro residues" evidence="6">
    <location>
        <begin position="448"/>
        <end position="468"/>
    </location>
</feature>
<feature type="region of interest" description="Disordered" evidence="6">
    <location>
        <begin position="1"/>
        <end position="49"/>
    </location>
</feature>
<dbReference type="Gene3D" id="3.30.40.10">
    <property type="entry name" value="Zinc/RING finger domain, C3HC4 (zinc finger)"/>
    <property type="match status" value="1"/>
</dbReference>
<feature type="compositionally biased region" description="Polar residues" evidence="6">
    <location>
        <begin position="162"/>
        <end position="183"/>
    </location>
</feature>
<dbReference type="Gene3D" id="2.30.30.490">
    <property type="match status" value="1"/>
</dbReference>
<evidence type="ECO:0000259" key="7">
    <source>
        <dbReference type="PROSITE" id="PS50016"/>
    </source>
</evidence>
<feature type="compositionally biased region" description="Polar residues" evidence="6">
    <location>
        <begin position="530"/>
        <end position="541"/>
    </location>
</feature>
<dbReference type="CDD" id="cd04370">
    <property type="entry name" value="BAH"/>
    <property type="match status" value="1"/>
</dbReference>
<evidence type="ECO:0000256" key="1">
    <source>
        <dbReference type="ARBA" id="ARBA00022723"/>
    </source>
</evidence>
<dbReference type="InterPro" id="IPR013083">
    <property type="entry name" value="Znf_RING/FYVE/PHD"/>
</dbReference>
<evidence type="ECO:0000256" key="4">
    <source>
        <dbReference type="PROSITE-ProRule" id="PRU00146"/>
    </source>
</evidence>
<name>A0ABD3HRC9_9MARC</name>
<dbReference type="EMBL" id="JBJQOH010000003">
    <property type="protein sequence ID" value="KAL3693112.1"/>
    <property type="molecule type" value="Genomic_DNA"/>
</dbReference>
<dbReference type="InterPro" id="IPR019787">
    <property type="entry name" value="Znf_PHD-finger"/>
</dbReference>
<dbReference type="AlphaFoldDB" id="A0ABD3HRC9"/>
<protein>
    <recommendedName>
        <fullName evidence="11">PHD finger protein</fullName>
    </recommendedName>
</protein>
<reference evidence="9 10" key="1">
    <citation type="submission" date="2024-09" db="EMBL/GenBank/DDBJ databases">
        <title>Chromosome-scale assembly of Riccia sorocarpa.</title>
        <authorList>
            <person name="Paukszto L."/>
        </authorList>
    </citation>
    <scope>NUCLEOTIDE SEQUENCE [LARGE SCALE GENOMIC DNA]</scope>
    <source>
        <strain evidence="9">LP-2024</strain>
        <tissue evidence="9">Aerial parts of the thallus</tissue>
    </source>
</reference>
<evidence type="ECO:0000313" key="9">
    <source>
        <dbReference type="EMBL" id="KAL3693112.1"/>
    </source>
</evidence>
<dbReference type="InterPro" id="IPR056699">
    <property type="entry name" value="DUF7797"/>
</dbReference>
<feature type="region of interest" description="Disordered" evidence="6">
    <location>
        <begin position="255"/>
        <end position="278"/>
    </location>
</feature>
<dbReference type="PROSITE" id="PS01359">
    <property type="entry name" value="ZF_PHD_1"/>
    <property type="match status" value="1"/>
</dbReference>
<comment type="caution">
    <text evidence="9">The sequence shown here is derived from an EMBL/GenBank/DDBJ whole genome shotgun (WGS) entry which is preliminary data.</text>
</comment>
<dbReference type="PROSITE" id="PS51038">
    <property type="entry name" value="BAH"/>
    <property type="match status" value="1"/>
</dbReference>
<keyword evidence="1" id="KW-0479">Metal-binding</keyword>